<evidence type="ECO:0000259" key="1">
    <source>
        <dbReference type="SMART" id="SM00842"/>
    </source>
</evidence>
<organism evidence="2 3">
    <name type="scientific">Candidatus Blackburnbacteria bacterium RIFCSPLOWO2_01_FULL_40_20</name>
    <dbReference type="NCBI Taxonomy" id="1797519"/>
    <lineage>
        <taxon>Bacteria</taxon>
        <taxon>Candidatus Blackburniibacteriota</taxon>
    </lineage>
</organism>
<dbReference type="PANTHER" id="PTHR32432">
    <property type="entry name" value="CELL DIVISION PROTEIN FTSA-RELATED"/>
    <property type="match status" value="1"/>
</dbReference>
<evidence type="ECO:0000313" key="3">
    <source>
        <dbReference type="Proteomes" id="UP000178659"/>
    </source>
</evidence>
<sequence>MSAFGLDIGSQTIKAIQLEKQGENFVILAAGITPAPPGGLISGNEKSINSVSTAIKKLISDSKIQAKQVNISLSESLVFTRLIQLPLLTDEEVASAISWQAEPYIPIPISEAVIDYQVVARKDPGTNDPGKTEVLLVAAPKTLVETYIKTVNLAGLDVTSVETELISLSRSIAPVDQTILLVDLGTSSTDLAIVKKGQLVLSRSIPTGGDVITRAVSSGLSLSLNQAEEYKKAYGLRGDQLEGKVKSVIEPAFRLVIDEMKKIIQYYKNEVDKDDQVGLVVVSGGGASMSDVTTALSQNLGLEIIIGDPFAKVIKDEQANKALTTWAPYYGIAVGLAQI</sequence>
<dbReference type="SUPFAM" id="SSF53067">
    <property type="entry name" value="Actin-like ATPase domain"/>
    <property type="match status" value="2"/>
</dbReference>
<feature type="domain" description="SHS2" evidence="1">
    <location>
        <begin position="3"/>
        <end position="172"/>
    </location>
</feature>
<dbReference type="NCBIfam" id="TIGR01175">
    <property type="entry name" value="pilM"/>
    <property type="match status" value="1"/>
</dbReference>
<dbReference type="AlphaFoldDB" id="A0A1G1VF14"/>
<dbReference type="Gene3D" id="3.30.420.40">
    <property type="match status" value="2"/>
</dbReference>
<protein>
    <recommendedName>
        <fullName evidence="1">SHS2 domain-containing protein</fullName>
    </recommendedName>
</protein>
<dbReference type="EMBL" id="MHCC01000004">
    <property type="protein sequence ID" value="OGY14020.1"/>
    <property type="molecule type" value="Genomic_DNA"/>
</dbReference>
<dbReference type="InterPro" id="IPR043129">
    <property type="entry name" value="ATPase_NBD"/>
</dbReference>
<dbReference type="SMART" id="SM00842">
    <property type="entry name" value="FtsA"/>
    <property type="match status" value="1"/>
</dbReference>
<accession>A0A1G1VF14</accession>
<evidence type="ECO:0000313" key="2">
    <source>
        <dbReference type="EMBL" id="OGY14020.1"/>
    </source>
</evidence>
<gene>
    <name evidence="2" type="ORF">A3A77_03425</name>
</gene>
<dbReference type="InterPro" id="IPR050696">
    <property type="entry name" value="FtsA/MreB"/>
</dbReference>
<name>A0A1G1VF14_9BACT</name>
<dbReference type="PIRSF" id="PIRSF019169">
    <property type="entry name" value="PilM"/>
    <property type="match status" value="1"/>
</dbReference>
<dbReference type="PANTHER" id="PTHR32432:SF3">
    <property type="entry name" value="ETHANOLAMINE UTILIZATION PROTEIN EUTJ"/>
    <property type="match status" value="1"/>
</dbReference>
<proteinExistence type="predicted"/>
<dbReference type="InterPro" id="IPR005883">
    <property type="entry name" value="PilM"/>
</dbReference>
<comment type="caution">
    <text evidence="2">The sequence shown here is derived from an EMBL/GenBank/DDBJ whole genome shotgun (WGS) entry which is preliminary data.</text>
</comment>
<reference evidence="2 3" key="1">
    <citation type="journal article" date="2016" name="Nat. Commun.">
        <title>Thousands of microbial genomes shed light on interconnected biogeochemical processes in an aquifer system.</title>
        <authorList>
            <person name="Anantharaman K."/>
            <person name="Brown C.T."/>
            <person name="Hug L.A."/>
            <person name="Sharon I."/>
            <person name="Castelle C.J."/>
            <person name="Probst A.J."/>
            <person name="Thomas B.C."/>
            <person name="Singh A."/>
            <person name="Wilkins M.J."/>
            <person name="Karaoz U."/>
            <person name="Brodie E.L."/>
            <person name="Williams K.H."/>
            <person name="Hubbard S.S."/>
            <person name="Banfield J.F."/>
        </authorList>
    </citation>
    <scope>NUCLEOTIDE SEQUENCE [LARGE SCALE GENOMIC DNA]</scope>
</reference>
<dbReference type="GO" id="GO:0051301">
    <property type="term" value="P:cell division"/>
    <property type="evidence" value="ECO:0007669"/>
    <property type="project" value="InterPro"/>
</dbReference>
<dbReference type="Proteomes" id="UP000178659">
    <property type="component" value="Unassembled WGS sequence"/>
</dbReference>
<dbReference type="InterPro" id="IPR003494">
    <property type="entry name" value="SHS2_FtsA"/>
</dbReference>
<dbReference type="CDD" id="cd24049">
    <property type="entry name" value="ASKHA_NBD_PilM"/>
    <property type="match status" value="1"/>
</dbReference>
<dbReference type="Pfam" id="PF11104">
    <property type="entry name" value="PilM_2"/>
    <property type="match status" value="1"/>
</dbReference>
<dbReference type="Gene3D" id="3.30.1490.300">
    <property type="match status" value="1"/>
</dbReference>